<name>A0AA39K2H6_9AGAR</name>
<dbReference type="EMBL" id="JAUEPT010000006">
    <property type="protein sequence ID" value="KAK0451018.1"/>
    <property type="molecule type" value="Genomic_DNA"/>
</dbReference>
<organism evidence="1 2">
    <name type="scientific">Armillaria borealis</name>
    <dbReference type="NCBI Taxonomy" id="47425"/>
    <lineage>
        <taxon>Eukaryota</taxon>
        <taxon>Fungi</taxon>
        <taxon>Dikarya</taxon>
        <taxon>Basidiomycota</taxon>
        <taxon>Agaricomycotina</taxon>
        <taxon>Agaricomycetes</taxon>
        <taxon>Agaricomycetidae</taxon>
        <taxon>Agaricales</taxon>
        <taxon>Marasmiineae</taxon>
        <taxon>Physalacriaceae</taxon>
        <taxon>Armillaria</taxon>
    </lineage>
</organism>
<protein>
    <submittedName>
        <fullName evidence="1">Uncharacterized protein</fullName>
    </submittedName>
</protein>
<accession>A0AA39K2H6</accession>
<proteinExistence type="predicted"/>
<keyword evidence="2" id="KW-1185">Reference proteome</keyword>
<sequence length="222" mass="25470">MYHITQGRRFDYDLWTDDHFFGNATNDDSVLEIPWVCYASDVHRTWTAEGYIQDSNRFRFVCFWLDSSPAPLAQRLISAGPMSDRQDLYHTGASEKATRRVLGGEEPVVNPWAGEKMYTFLAVIWNHSRSPLGGSCSRSDSHTYSVLDGGCIEVTLTIGNLGQDHIRRPKWIRQQVSARRCCYSRHLTTTRHRRGWAKSEQGILNMDVRWAPRDSEANTVNT</sequence>
<gene>
    <name evidence="1" type="ORF">EV421DRAFT_1206429</name>
</gene>
<dbReference type="AlphaFoldDB" id="A0AA39K2H6"/>
<dbReference type="Proteomes" id="UP001175226">
    <property type="component" value="Unassembled WGS sequence"/>
</dbReference>
<reference evidence="1" key="1">
    <citation type="submission" date="2023-06" db="EMBL/GenBank/DDBJ databases">
        <authorList>
            <consortium name="Lawrence Berkeley National Laboratory"/>
            <person name="Ahrendt S."/>
            <person name="Sahu N."/>
            <person name="Indic B."/>
            <person name="Wong-Bajracharya J."/>
            <person name="Merenyi Z."/>
            <person name="Ke H.-M."/>
            <person name="Monk M."/>
            <person name="Kocsube S."/>
            <person name="Drula E."/>
            <person name="Lipzen A."/>
            <person name="Balint B."/>
            <person name="Henrissat B."/>
            <person name="Andreopoulos B."/>
            <person name="Martin F.M."/>
            <person name="Harder C.B."/>
            <person name="Rigling D."/>
            <person name="Ford K.L."/>
            <person name="Foster G.D."/>
            <person name="Pangilinan J."/>
            <person name="Papanicolaou A."/>
            <person name="Barry K."/>
            <person name="LaButti K."/>
            <person name="Viragh M."/>
            <person name="Koriabine M."/>
            <person name="Yan M."/>
            <person name="Riley R."/>
            <person name="Champramary S."/>
            <person name="Plett K.L."/>
            <person name="Tsai I.J."/>
            <person name="Slot J."/>
            <person name="Sipos G."/>
            <person name="Plett J."/>
            <person name="Nagy L.G."/>
            <person name="Grigoriev I.V."/>
        </authorList>
    </citation>
    <scope>NUCLEOTIDE SEQUENCE</scope>
    <source>
        <strain evidence="1">FPL87.14</strain>
    </source>
</reference>
<evidence type="ECO:0000313" key="2">
    <source>
        <dbReference type="Proteomes" id="UP001175226"/>
    </source>
</evidence>
<evidence type="ECO:0000313" key="1">
    <source>
        <dbReference type="EMBL" id="KAK0451018.1"/>
    </source>
</evidence>
<comment type="caution">
    <text evidence="1">The sequence shown here is derived from an EMBL/GenBank/DDBJ whole genome shotgun (WGS) entry which is preliminary data.</text>
</comment>